<feature type="domain" description="Cas1p 10 TM acyl transferase" evidence="10">
    <location>
        <begin position="179"/>
        <end position="524"/>
    </location>
</feature>
<dbReference type="PANTHER" id="PTHR13533:SF1">
    <property type="entry name" value="N-ACETYLNEURAMINATE 9-O-ACETYLTRANSFERASE"/>
    <property type="match status" value="1"/>
</dbReference>
<feature type="transmembrane region" description="Helical" evidence="9">
    <location>
        <begin position="485"/>
        <end position="502"/>
    </location>
</feature>
<dbReference type="Proteomes" id="UP000198406">
    <property type="component" value="Unassembled WGS sequence"/>
</dbReference>
<keyword evidence="3" id="KW-0808">Transferase</keyword>
<dbReference type="EMBL" id="BDSP01000197">
    <property type="protein sequence ID" value="GAX23138.1"/>
    <property type="molecule type" value="Genomic_DNA"/>
</dbReference>
<feature type="transmembrane region" description="Helical" evidence="9">
    <location>
        <begin position="20"/>
        <end position="40"/>
    </location>
</feature>
<sequence length="1028" mass="117543">MSTTTITAAETAPLSSMAAAMFFAVMVMTFVTLTTFAAFFSSTSNNESSSSSSSSSLSLSTLYQVANHPHAQPVQWRQLSSIYTVLQHFSLLGIILFYAYLCEYHPPHPHGEKVYDRDMFFFLTALLLLVAALTHKSHPRRTTSNRNSSSSSTSTTTTSNTTSALWALQWTERPVAPPEEATELLNRDQTEEWKGWMQFMFLLYHYYHAEEVYNSIRVMITSYVWMTGFGNVSFFYLKQDYSALRVVQMLWRLNFLVVFLCWTQGTTYILYYICLLHTFFFGMVYVTMKTQSHLNTTKYGIRIKFMVLACIIYIIWDLDLGLFQLLHSWFLGQTPMLGATGGALWEWYFRSTLDHWSTFFGMIFALNFPITSLLFRKLEAQPWYWEWSAKFTMAVALLTSTYWWITHPFAQNKFEYNQTNAYFACIPVYTYIFLRNLTPWLRENTLELLHQIGKTTLETYLMQHHIWLTSNAKTLLILIPGWPKCNFLVVSVIYVVLSRRLYTLTLFLRGMLLPNDWNQCRTNLIGLMGAMGACHAIAWMLQFVGMLSLTSVAVVAAVISGTLSYRIVRDTSPTATNNIHPVPTKPWLVSCFAGWMVVLVFGLVWHHMALNGATKVQPLPDVCASEVIRGDWISVNLCNEETRGVAYRDEDMGSLGVCPATPSVWGWTQSDYAECRMVARDKGALQNTLKHRRLVFVGDSMIRHLYFAMARQLGDAKAGAYNTTLDKWSNYENKYGSVELEFKWAPYVYDVTEQVAQAHSRYDIDMLIVGGGAWDRLHHYPNSQAAVEMEKNVTKLVAAVKKQKQHSDIPIVWVTPTTINDWALTDDAKRAHLPESNMQHLRSLYQKQGIEDAVDWTLPGPVFTRTRVAESYDGVHYPLQIYHAGAQILSQTFDWLLLPLSPEKDDTFTPKRPGEMSNPILGLLMLCLAFIGLFGFDGFLGASYLVYCFVPKVIPKRLYTESFRQLHLAAGLPPITEDDAMDDLQVDKSKSSDYVDGNEDSDEEREKFLHDDVKPFAQKDVELTIRTI</sequence>
<dbReference type="InterPro" id="IPR036514">
    <property type="entry name" value="SGNH_hydro_sf"/>
</dbReference>
<feature type="region of interest" description="Disordered" evidence="8">
    <location>
        <begin position="139"/>
        <end position="161"/>
    </location>
</feature>
<evidence type="ECO:0000313" key="11">
    <source>
        <dbReference type="EMBL" id="GAX23138.1"/>
    </source>
</evidence>
<keyword evidence="6 9" id="KW-0472">Membrane</keyword>
<feature type="transmembrane region" description="Helical" evidence="9">
    <location>
        <begin position="82"/>
        <end position="100"/>
    </location>
</feature>
<feature type="transmembrane region" description="Helical" evidence="9">
    <location>
        <begin position="920"/>
        <end position="947"/>
    </location>
</feature>
<comment type="similarity">
    <text evidence="2">Belongs to the PC-esterase family. CASD1 subfamily.</text>
</comment>
<keyword evidence="4 9" id="KW-0812">Transmembrane</keyword>
<comment type="subcellular location">
    <subcellularLocation>
        <location evidence="1">Membrane</location>
        <topology evidence="1">Multi-pass membrane protein</topology>
    </subcellularLocation>
</comment>
<keyword evidence="5 9" id="KW-1133">Transmembrane helix</keyword>
<evidence type="ECO:0000256" key="9">
    <source>
        <dbReference type="SAM" id="Phobius"/>
    </source>
</evidence>
<evidence type="ECO:0000256" key="4">
    <source>
        <dbReference type="ARBA" id="ARBA00022692"/>
    </source>
</evidence>
<evidence type="ECO:0000256" key="3">
    <source>
        <dbReference type="ARBA" id="ARBA00022679"/>
    </source>
</evidence>
<evidence type="ECO:0000256" key="1">
    <source>
        <dbReference type="ARBA" id="ARBA00004141"/>
    </source>
</evidence>
<feature type="transmembrane region" description="Helical" evidence="9">
    <location>
        <begin position="218"/>
        <end position="237"/>
    </location>
</feature>
<dbReference type="PANTHER" id="PTHR13533">
    <property type="entry name" value="N-ACETYLNEURAMINATE 9-O-ACETYLTRANSFERASE"/>
    <property type="match status" value="1"/>
</dbReference>
<dbReference type="SUPFAM" id="SSF52266">
    <property type="entry name" value="SGNH hydrolase"/>
    <property type="match status" value="1"/>
</dbReference>
<feature type="transmembrane region" description="Helical" evidence="9">
    <location>
        <begin position="355"/>
        <end position="375"/>
    </location>
</feature>
<dbReference type="Pfam" id="PF07779">
    <property type="entry name" value="Cas1_AcylT"/>
    <property type="match status" value="1"/>
</dbReference>
<evidence type="ECO:0000256" key="2">
    <source>
        <dbReference type="ARBA" id="ARBA00010666"/>
    </source>
</evidence>
<dbReference type="InterPro" id="IPR012419">
    <property type="entry name" value="Cas1_AcylTrans_dom"/>
</dbReference>
<proteinExistence type="inferred from homology"/>
<keyword evidence="12" id="KW-1185">Reference proteome</keyword>
<evidence type="ECO:0000259" key="10">
    <source>
        <dbReference type="Pfam" id="PF07779"/>
    </source>
</evidence>
<feature type="transmembrane region" description="Helical" evidence="9">
    <location>
        <begin position="522"/>
        <end position="541"/>
    </location>
</feature>
<evidence type="ECO:0000313" key="12">
    <source>
        <dbReference type="Proteomes" id="UP000198406"/>
    </source>
</evidence>
<protein>
    <recommendedName>
        <fullName evidence="10">Cas1p 10 TM acyl transferase domain-containing protein</fullName>
    </recommendedName>
</protein>
<name>A0A1Z5KB21_FISSO</name>
<evidence type="ECO:0000256" key="7">
    <source>
        <dbReference type="ARBA" id="ARBA00023180"/>
    </source>
</evidence>
<dbReference type="GO" id="GO:0005794">
    <property type="term" value="C:Golgi apparatus"/>
    <property type="evidence" value="ECO:0007669"/>
    <property type="project" value="TreeGrafter"/>
</dbReference>
<feature type="transmembrane region" description="Helical" evidence="9">
    <location>
        <begin position="299"/>
        <end position="316"/>
    </location>
</feature>
<evidence type="ECO:0000256" key="6">
    <source>
        <dbReference type="ARBA" id="ARBA00023136"/>
    </source>
</evidence>
<dbReference type="InParanoid" id="A0A1Z5KB21"/>
<keyword evidence="7" id="KW-0325">Glycoprotein</keyword>
<evidence type="ECO:0000256" key="8">
    <source>
        <dbReference type="SAM" id="MobiDB-lite"/>
    </source>
</evidence>
<feature type="transmembrane region" description="Helical" evidence="9">
    <location>
        <begin position="587"/>
        <end position="605"/>
    </location>
</feature>
<dbReference type="OrthoDB" id="1932925at2759"/>
<comment type="caution">
    <text evidence="11">The sequence shown here is derived from an EMBL/GenBank/DDBJ whole genome shotgun (WGS) entry which is preliminary data.</text>
</comment>
<dbReference type="GO" id="GO:0016020">
    <property type="term" value="C:membrane"/>
    <property type="evidence" value="ECO:0007669"/>
    <property type="project" value="UniProtKB-SubCell"/>
</dbReference>
<feature type="compositionally biased region" description="Low complexity" evidence="8">
    <location>
        <begin position="144"/>
        <end position="161"/>
    </location>
</feature>
<feature type="transmembrane region" description="Helical" evidence="9">
    <location>
        <begin position="387"/>
        <end position="405"/>
    </location>
</feature>
<feature type="transmembrane region" description="Helical" evidence="9">
    <location>
        <begin position="548"/>
        <end position="567"/>
    </location>
</feature>
<dbReference type="Gene3D" id="3.40.50.1110">
    <property type="entry name" value="SGNH hydrolase"/>
    <property type="match status" value="1"/>
</dbReference>
<accession>A0A1Z5KB21</accession>
<dbReference type="GO" id="GO:0016407">
    <property type="term" value="F:acetyltransferase activity"/>
    <property type="evidence" value="ECO:0007669"/>
    <property type="project" value="TreeGrafter"/>
</dbReference>
<reference evidence="11 12" key="1">
    <citation type="journal article" date="2015" name="Plant Cell">
        <title>Oil accumulation by the oleaginous diatom Fistulifera solaris as revealed by the genome and transcriptome.</title>
        <authorList>
            <person name="Tanaka T."/>
            <person name="Maeda Y."/>
            <person name="Veluchamy A."/>
            <person name="Tanaka M."/>
            <person name="Abida H."/>
            <person name="Marechal E."/>
            <person name="Bowler C."/>
            <person name="Muto M."/>
            <person name="Sunaga Y."/>
            <person name="Tanaka M."/>
            <person name="Yoshino T."/>
            <person name="Taniguchi T."/>
            <person name="Fukuda Y."/>
            <person name="Nemoto M."/>
            <person name="Matsumoto M."/>
            <person name="Wong P.S."/>
            <person name="Aburatani S."/>
            <person name="Fujibuchi W."/>
        </authorList>
    </citation>
    <scope>NUCLEOTIDE SEQUENCE [LARGE SCALE GENOMIC DNA]</scope>
    <source>
        <strain evidence="11 12">JPCC DA0580</strain>
    </source>
</reference>
<dbReference type="AlphaFoldDB" id="A0A1Z5KB21"/>
<evidence type="ECO:0000256" key="5">
    <source>
        <dbReference type="ARBA" id="ARBA00022989"/>
    </source>
</evidence>
<organism evidence="11 12">
    <name type="scientific">Fistulifera solaris</name>
    <name type="common">Oleaginous diatom</name>
    <dbReference type="NCBI Taxonomy" id="1519565"/>
    <lineage>
        <taxon>Eukaryota</taxon>
        <taxon>Sar</taxon>
        <taxon>Stramenopiles</taxon>
        <taxon>Ochrophyta</taxon>
        <taxon>Bacillariophyta</taxon>
        <taxon>Bacillariophyceae</taxon>
        <taxon>Bacillariophycidae</taxon>
        <taxon>Naviculales</taxon>
        <taxon>Naviculaceae</taxon>
        <taxon>Fistulifera</taxon>
    </lineage>
</organism>
<feature type="transmembrane region" description="Helical" evidence="9">
    <location>
        <begin position="120"/>
        <end position="137"/>
    </location>
</feature>
<dbReference type="GO" id="GO:0005975">
    <property type="term" value="P:carbohydrate metabolic process"/>
    <property type="evidence" value="ECO:0007669"/>
    <property type="project" value="UniProtKB-ARBA"/>
</dbReference>
<feature type="transmembrane region" description="Helical" evidence="9">
    <location>
        <begin position="269"/>
        <end position="287"/>
    </location>
</feature>
<gene>
    <name evidence="11" type="ORF">FisN_33Lh029</name>
</gene>